<accession>A0ABX8H431</accession>
<gene>
    <name evidence="1" type="ORF">KM029_24565</name>
</gene>
<evidence type="ECO:0000313" key="1">
    <source>
        <dbReference type="EMBL" id="QWG10560.1"/>
    </source>
</evidence>
<protein>
    <recommendedName>
        <fullName evidence="3">DUF4907 domain-containing protein</fullName>
    </recommendedName>
</protein>
<evidence type="ECO:0000313" key="2">
    <source>
        <dbReference type="Proteomes" id="UP000682802"/>
    </source>
</evidence>
<evidence type="ECO:0008006" key="3">
    <source>
        <dbReference type="Google" id="ProtNLM"/>
    </source>
</evidence>
<keyword evidence="2" id="KW-1185">Reference proteome</keyword>
<organism evidence="1 2">
    <name type="scientific">Flammeovirga kamogawensis</name>
    <dbReference type="NCBI Taxonomy" id="373891"/>
    <lineage>
        <taxon>Bacteria</taxon>
        <taxon>Pseudomonadati</taxon>
        <taxon>Bacteroidota</taxon>
        <taxon>Cytophagia</taxon>
        <taxon>Cytophagales</taxon>
        <taxon>Flammeovirgaceae</taxon>
        <taxon>Flammeovirga</taxon>
    </lineage>
</organism>
<keyword evidence="1" id="KW-0614">Plasmid</keyword>
<proteinExistence type="predicted"/>
<dbReference type="RefSeq" id="WP_144077057.1">
    <property type="nucleotide sequence ID" value="NZ_CP076130.1"/>
</dbReference>
<name>A0ABX8H431_9BACT</name>
<reference evidence="1 2" key="1">
    <citation type="submission" date="2021-05" db="EMBL/GenBank/DDBJ databases">
        <title>Comparative genomic studies on the polysaccharide-degrading batcterial strains of the Flammeovirga genus.</title>
        <authorList>
            <person name="Zewei F."/>
            <person name="Zheng Z."/>
            <person name="Yu L."/>
            <person name="Ruyue G."/>
            <person name="Yanhong M."/>
            <person name="Yuanyuan C."/>
            <person name="Jingyan G."/>
            <person name="Wenjun H."/>
        </authorList>
    </citation>
    <scope>NUCLEOTIDE SEQUENCE [LARGE SCALE GENOMIC DNA]</scope>
    <source>
        <strain evidence="1 2">YS10</strain>
        <plasmid evidence="1 2">p1</plasmid>
    </source>
</reference>
<dbReference type="Proteomes" id="UP000682802">
    <property type="component" value="Plasmid p1"/>
</dbReference>
<geneLocation type="plasmid" evidence="1 2">
    <name>p1</name>
</geneLocation>
<dbReference type="EMBL" id="CP076130">
    <property type="protein sequence ID" value="QWG10560.1"/>
    <property type="molecule type" value="Genomic_DNA"/>
</dbReference>
<sequence length="105" mass="11652">MKNLFLSVILFACGQYLFANEPIVAKLENRSVTIHTIEALNNGLYTLSYSYNGGRTAAIVYQGYNELESAVSESTISHFLDSAEESVQNENEIHTLSQLFNGVID</sequence>